<sequence>MSQDSNQAFLLKDFQAYCFFGCIKTQEDNGSFYLHEAKQKKFEVHRERFIPKDDVSDLIDKSLSSSKTMTYIELSLKYDSTNKVFKPQLNFLFDNVFIRKLDRGLTSSPTIGIEGEAEFCKSGMTSSPENRTIKFSISEVALENQTIPDFKGSSEFSTYFNELETTQSSILVRLKYSISFSWKKVVAGDYRLQREKFNMLETLWKDRLLSDCVIVASNKTEVKCHRSILAAQSDVFRAMFESELQESQTNRIEMDDMSEQGVNALLAYFYTWDIKIEELSEEVCVELLYAAHKYNISTLESLMIDTLLDKPDGEDGNQWFSPNIALELYFLGVNIESCNLLTEKMLGILKRNGKKLTDSVTFTELRARNPNQVADLEAKLQELELK</sequence>
<comment type="caution">
    <text evidence="2">The sequence shown here is derived from an EMBL/GenBank/DDBJ whole genome shotgun (WGS) entry which is preliminary data.</text>
</comment>
<dbReference type="EMBL" id="CAXLJM020000086">
    <property type="protein sequence ID" value="CAL8130933.1"/>
    <property type="molecule type" value="Genomic_DNA"/>
</dbReference>
<name>A0ABP1RMK2_9HEXA</name>
<evidence type="ECO:0000313" key="3">
    <source>
        <dbReference type="Proteomes" id="UP001642540"/>
    </source>
</evidence>
<evidence type="ECO:0000313" key="2">
    <source>
        <dbReference type="EMBL" id="CAL8130933.1"/>
    </source>
</evidence>
<dbReference type="Proteomes" id="UP001642540">
    <property type="component" value="Unassembled WGS sequence"/>
</dbReference>
<dbReference type="SUPFAM" id="SSF54695">
    <property type="entry name" value="POZ domain"/>
    <property type="match status" value="1"/>
</dbReference>
<dbReference type="InterPro" id="IPR000210">
    <property type="entry name" value="BTB/POZ_dom"/>
</dbReference>
<accession>A0ABP1RMK2</accession>
<dbReference type="Gene3D" id="3.30.710.10">
    <property type="entry name" value="Potassium Channel Kv1.1, Chain A"/>
    <property type="match status" value="1"/>
</dbReference>
<dbReference type="InterPro" id="IPR011333">
    <property type="entry name" value="SKP1/BTB/POZ_sf"/>
</dbReference>
<proteinExistence type="predicted"/>
<dbReference type="SMART" id="SM00225">
    <property type="entry name" value="BTB"/>
    <property type="match status" value="1"/>
</dbReference>
<evidence type="ECO:0000259" key="1">
    <source>
        <dbReference type="PROSITE" id="PS50097"/>
    </source>
</evidence>
<organism evidence="2 3">
    <name type="scientific">Orchesella dallaii</name>
    <dbReference type="NCBI Taxonomy" id="48710"/>
    <lineage>
        <taxon>Eukaryota</taxon>
        <taxon>Metazoa</taxon>
        <taxon>Ecdysozoa</taxon>
        <taxon>Arthropoda</taxon>
        <taxon>Hexapoda</taxon>
        <taxon>Collembola</taxon>
        <taxon>Entomobryomorpha</taxon>
        <taxon>Entomobryoidea</taxon>
        <taxon>Orchesellidae</taxon>
        <taxon>Orchesellinae</taxon>
        <taxon>Orchesella</taxon>
    </lineage>
</organism>
<protein>
    <recommendedName>
        <fullName evidence="1">BTB domain-containing protein</fullName>
    </recommendedName>
</protein>
<dbReference type="CDD" id="cd18186">
    <property type="entry name" value="BTB_POZ_ZBTB_KLHL-like"/>
    <property type="match status" value="1"/>
</dbReference>
<dbReference type="PROSITE" id="PS50097">
    <property type="entry name" value="BTB"/>
    <property type="match status" value="1"/>
</dbReference>
<keyword evidence="3" id="KW-1185">Reference proteome</keyword>
<dbReference type="PANTHER" id="PTHR24413">
    <property type="entry name" value="SPECKLE-TYPE POZ PROTEIN"/>
    <property type="match status" value="1"/>
</dbReference>
<feature type="domain" description="BTB" evidence="1">
    <location>
        <begin position="210"/>
        <end position="278"/>
    </location>
</feature>
<reference evidence="2 3" key="1">
    <citation type="submission" date="2024-08" db="EMBL/GenBank/DDBJ databases">
        <authorList>
            <person name="Cucini C."/>
            <person name="Frati F."/>
        </authorList>
    </citation>
    <scope>NUCLEOTIDE SEQUENCE [LARGE SCALE GENOMIC DNA]</scope>
</reference>
<gene>
    <name evidence="2" type="ORF">ODALV1_LOCUS23948</name>
</gene>
<dbReference type="Pfam" id="PF00651">
    <property type="entry name" value="BTB"/>
    <property type="match status" value="1"/>
</dbReference>